<organism evidence="3">
    <name type="scientific">Cyanothece sp. (strain PCC 7425 / ATCC 29141)</name>
    <dbReference type="NCBI Taxonomy" id="395961"/>
    <lineage>
        <taxon>Bacteria</taxon>
        <taxon>Bacillati</taxon>
        <taxon>Cyanobacteriota</taxon>
        <taxon>Cyanophyceae</taxon>
        <taxon>Gomontiellales</taxon>
        <taxon>Cyanothecaceae</taxon>
        <taxon>Cyanothece</taxon>
    </lineage>
</organism>
<gene>
    <name evidence="3" type="ordered locus">Cyan7425_3292</name>
</gene>
<dbReference type="HOGENOM" id="CLU_153715_0_0_3"/>
<evidence type="ECO:0000256" key="1">
    <source>
        <dbReference type="SAM" id="MobiDB-lite"/>
    </source>
</evidence>
<reference evidence="3" key="1">
    <citation type="submission" date="2009-01" db="EMBL/GenBank/DDBJ databases">
        <title>Complete sequence of chromosome Cyanothece sp. PCC 7425.</title>
        <authorList>
            <consortium name="US DOE Joint Genome Institute"/>
            <person name="Lucas S."/>
            <person name="Copeland A."/>
            <person name="Lapidus A."/>
            <person name="Glavina del Rio T."/>
            <person name="Dalin E."/>
            <person name="Tice H."/>
            <person name="Bruce D."/>
            <person name="Goodwin L."/>
            <person name="Pitluck S."/>
            <person name="Sims D."/>
            <person name="Meineke L."/>
            <person name="Brettin T."/>
            <person name="Detter J.C."/>
            <person name="Han C."/>
            <person name="Larimer F."/>
            <person name="Land M."/>
            <person name="Hauser L."/>
            <person name="Kyrpides N."/>
            <person name="Ovchinnikova G."/>
            <person name="Liberton M."/>
            <person name="Stoeckel J."/>
            <person name="Banerjee A."/>
            <person name="Singh A."/>
            <person name="Page L."/>
            <person name="Sato H."/>
            <person name="Zhao L."/>
            <person name="Sherman L."/>
            <person name="Pakrasi H."/>
            <person name="Richardson P."/>
        </authorList>
    </citation>
    <scope>NUCLEOTIDE SEQUENCE</scope>
    <source>
        <strain evidence="3">PCC 7425</strain>
    </source>
</reference>
<dbReference type="AlphaFoldDB" id="B8HP30"/>
<name>B8HP30_CYAP4</name>
<feature type="region of interest" description="Disordered" evidence="1">
    <location>
        <begin position="1"/>
        <end position="44"/>
    </location>
</feature>
<accession>B8HP30</accession>
<dbReference type="EMBL" id="CP001344">
    <property type="protein sequence ID" value="ACL45617.1"/>
    <property type="molecule type" value="Genomic_DNA"/>
</dbReference>
<feature type="domain" description="BON" evidence="2">
    <location>
        <begin position="70"/>
        <end position="140"/>
    </location>
</feature>
<dbReference type="STRING" id="395961.Cyan7425_3292"/>
<evidence type="ECO:0000313" key="3">
    <source>
        <dbReference type="EMBL" id="ACL45617.1"/>
    </source>
</evidence>
<proteinExistence type="predicted"/>
<feature type="compositionally biased region" description="Basic and acidic residues" evidence="1">
    <location>
        <begin position="1"/>
        <end position="13"/>
    </location>
</feature>
<dbReference type="eggNOG" id="COG2823">
    <property type="taxonomic scope" value="Bacteria"/>
</dbReference>
<sequence length="141" mass="15332">MNWVERHFGDRVEGSQPGQSGAGEPEPTEVAAERMSPGMGGDYDWERRMKAGLQQPPPPPEQMGLEGEYDPEGLLKRVALALDGDDRTKGLDSLSMHQEGSTIVFAGSVPNQERLEQVIAITQRVDGTKAVNTEAVRVMAT</sequence>
<dbReference type="PROSITE" id="PS50914">
    <property type="entry name" value="BON"/>
    <property type="match status" value="1"/>
</dbReference>
<dbReference type="KEGG" id="cyn:Cyan7425_3292"/>
<dbReference type="InterPro" id="IPR007055">
    <property type="entry name" value="BON_dom"/>
</dbReference>
<protein>
    <recommendedName>
        <fullName evidence="2">BON domain-containing protein</fullName>
    </recommendedName>
</protein>
<dbReference type="OrthoDB" id="425457at2"/>
<evidence type="ECO:0000259" key="2">
    <source>
        <dbReference type="PROSITE" id="PS50914"/>
    </source>
</evidence>